<dbReference type="EMBL" id="ATLV01012460">
    <property type="status" value="NOT_ANNOTATED_CDS"/>
    <property type="molecule type" value="Genomic_DNA"/>
</dbReference>
<protein>
    <submittedName>
        <fullName evidence="2 3">Fibropellin-1-like protein</fullName>
    </submittedName>
</protein>
<reference evidence="2 4" key="1">
    <citation type="journal article" date="2014" name="BMC Genomics">
        <title>Genome sequence of Anopheles sinensis provides insight into genetics basis of mosquito competence for malaria parasites.</title>
        <authorList>
            <person name="Zhou D."/>
            <person name="Zhang D."/>
            <person name="Ding G."/>
            <person name="Shi L."/>
            <person name="Hou Q."/>
            <person name="Ye Y."/>
            <person name="Xu Y."/>
            <person name="Zhou H."/>
            <person name="Xiong C."/>
            <person name="Li S."/>
            <person name="Yu J."/>
            <person name="Hong S."/>
            <person name="Yu X."/>
            <person name="Zou P."/>
            <person name="Chen C."/>
            <person name="Chang X."/>
            <person name="Wang W."/>
            <person name="Lv Y."/>
            <person name="Sun Y."/>
            <person name="Ma L."/>
            <person name="Shen B."/>
            <person name="Zhu C."/>
        </authorList>
    </citation>
    <scope>NUCLEOTIDE SEQUENCE [LARGE SCALE GENOMIC DNA]</scope>
</reference>
<evidence type="ECO:0000256" key="1">
    <source>
        <dbReference type="SAM" id="MobiDB-lite"/>
    </source>
</evidence>
<proteinExistence type="predicted"/>
<keyword evidence="4" id="KW-1185">Reference proteome</keyword>
<evidence type="ECO:0000313" key="4">
    <source>
        <dbReference type="Proteomes" id="UP000030765"/>
    </source>
</evidence>
<sequence length="80" mass="8944">MPSEKTNVAAVVYTYTHRRGRTPKHRQRHRPEASNRTAPHPAACNLSSHLLTAFGGHHVNPAVLIRSTLSINRAARSKRE</sequence>
<dbReference type="Proteomes" id="UP000030765">
    <property type="component" value="Unassembled WGS sequence"/>
</dbReference>
<evidence type="ECO:0000313" key="2">
    <source>
        <dbReference type="EMBL" id="KFB36829.1"/>
    </source>
</evidence>
<evidence type="ECO:0000313" key="3">
    <source>
        <dbReference type="EnsemblMetazoa" id="ASIC003993-PA"/>
    </source>
</evidence>
<gene>
    <name evidence="2" type="ORF">ZHAS_00003993</name>
</gene>
<accession>A0A084VFT5</accession>
<dbReference type="EMBL" id="KE524793">
    <property type="protein sequence ID" value="KFB36829.1"/>
    <property type="molecule type" value="Genomic_DNA"/>
</dbReference>
<dbReference type="EnsemblMetazoa" id="ASIC003993-RA">
    <property type="protein sequence ID" value="ASIC003993-PA"/>
    <property type="gene ID" value="ASIC003993"/>
</dbReference>
<dbReference type="VEuPathDB" id="VectorBase:ASIC003993"/>
<feature type="region of interest" description="Disordered" evidence="1">
    <location>
        <begin position="17"/>
        <end position="41"/>
    </location>
</feature>
<name>A0A084VFT5_ANOSI</name>
<reference evidence="3" key="2">
    <citation type="submission" date="2020-05" db="UniProtKB">
        <authorList>
            <consortium name="EnsemblMetazoa"/>
        </authorList>
    </citation>
    <scope>IDENTIFICATION</scope>
</reference>
<feature type="compositionally biased region" description="Basic residues" evidence="1">
    <location>
        <begin position="17"/>
        <end position="29"/>
    </location>
</feature>
<dbReference type="AlphaFoldDB" id="A0A084VFT5"/>
<organism evidence="2">
    <name type="scientific">Anopheles sinensis</name>
    <name type="common">Mosquito</name>
    <dbReference type="NCBI Taxonomy" id="74873"/>
    <lineage>
        <taxon>Eukaryota</taxon>
        <taxon>Metazoa</taxon>
        <taxon>Ecdysozoa</taxon>
        <taxon>Arthropoda</taxon>
        <taxon>Hexapoda</taxon>
        <taxon>Insecta</taxon>
        <taxon>Pterygota</taxon>
        <taxon>Neoptera</taxon>
        <taxon>Endopterygota</taxon>
        <taxon>Diptera</taxon>
        <taxon>Nematocera</taxon>
        <taxon>Culicoidea</taxon>
        <taxon>Culicidae</taxon>
        <taxon>Anophelinae</taxon>
        <taxon>Anopheles</taxon>
    </lineage>
</organism>